<dbReference type="SMART" id="SM00382">
    <property type="entry name" value="AAA"/>
    <property type="match status" value="1"/>
</dbReference>
<dbReference type="InterPro" id="IPR015860">
    <property type="entry name" value="ABC_transpr_TagH-like"/>
</dbReference>
<evidence type="ECO:0000256" key="2">
    <source>
        <dbReference type="ARBA" id="ARBA00022741"/>
    </source>
</evidence>
<evidence type="ECO:0000313" key="6">
    <source>
        <dbReference type="Proteomes" id="UP000005156"/>
    </source>
</evidence>
<dbReference type="SUPFAM" id="SSF52540">
    <property type="entry name" value="P-loop containing nucleoside triphosphate hydrolases"/>
    <property type="match status" value="1"/>
</dbReference>
<dbReference type="GO" id="GO:0016020">
    <property type="term" value="C:membrane"/>
    <property type="evidence" value="ECO:0007669"/>
    <property type="project" value="InterPro"/>
</dbReference>
<dbReference type="GO" id="GO:0016887">
    <property type="term" value="F:ATP hydrolysis activity"/>
    <property type="evidence" value="ECO:0007669"/>
    <property type="project" value="InterPro"/>
</dbReference>
<sequence length="247" mass="27317">MTFVDLHDVGVAIPIFNSQNRSLKKTMMGMATGGRIGTDVKGKTFVQTLEGVTFHVGANERIGLVGHNGAGKSTLLRVLGKVYYPTTGSAIIKGKIGSLIDISLGIDTEATGIENIYLRAALLGIDKDYVTQELNNIIEFSELGDFVHMPVRTYSSGMHMRLAFAVSTMIQPDILLMDEWLSVGDESFQAKAEKRLTSLIEKSNILFIASHSRRLIEKCCTRAIWLEHGKIKMDDRPEKVCASYFKE</sequence>
<evidence type="ECO:0000256" key="1">
    <source>
        <dbReference type="ARBA" id="ARBA00022475"/>
    </source>
</evidence>
<dbReference type="Proteomes" id="UP000005156">
    <property type="component" value="Unassembled WGS sequence"/>
</dbReference>
<dbReference type="OrthoDB" id="9778870at2"/>
<name>F3QHS9_9BURK</name>
<dbReference type="InterPro" id="IPR050683">
    <property type="entry name" value="Bact_Polysacc_Export_ATP-bd"/>
</dbReference>
<dbReference type="PANTHER" id="PTHR46743:SF3">
    <property type="entry name" value="ABC-TYPE POLYSACCHARIDE_POLYOL PHOSPHATE TRANSPORT SYSTEM, ATPASE COMPONENT"/>
    <property type="match status" value="1"/>
</dbReference>
<organism evidence="5 6">
    <name type="scientific">Parasutterella excrementihominis YIT 11859</name>
    <dbReference type="NCBI Taxonomy" id="762966"/>
    <lineage>
        <taxon>Bacteria</taxon>
        <taxon>Pseudomonadati</taxon>
        <taxon>Pseudomonadota</taxon>
        <taxon>Betaproteobacteria</taxon>
        <taxon>Burkholderiales</taxon>
        <taxon>Sutterellaceae</taxon>
        <taxon>Parasutterella</taxon>
    </lineage>
</organism>
<accession>F3QHS9</accession>
<dbReference type="CDD" id="cd03220">
    <property type="entry name" value="ABC_KpsT_Wzt"/>
    <property type="match status" value="1"/>
</dbReference>
<evidence type="ECO:0000259" key="4">
    <source>
        <dbReference type="PROSITE" id="PS50893"/>
    </source>
</evidence>
<protein>
    <submittedName>
        <fullName evidence="5">Putative O-antigen export system ATP-binding protein RfbB</fullName>
    </submittedName>
</protein>
<dbReference type="InterPro" id="IPR003593">
    <property type="entry name" value="AAA+_ATPase"/>
</dbReference>
<keyword evidence="1" id="KW-1003">Cell membrane</keyword>
<dbReference type="GeneID" id="43347991"/>
<dbReference type="AlphaFoldDB" id="F3QHS9"/>
<evidence type="ECO:0000313" key="5">
    <source>
        <dbReference type="EMBL" id="EGG56993.1"/>
    </source>
</evidence>
<dbReference type="HOGENOM" id="CLU_000604_1_2_4"/>
<reference evidence="5 6" key="1">
    <citation type="submission" date="2011-02" db="EMBL/GenBank/DDBJ databases">
        <authorList>
            <person name="Weinstock G."/>
            <person name="Sodergren E."/>
            <person name="Clifton S."/>
            <person name="Fulton L."/>
            <person name="Fulton B."/>
            <person name="Courtney L."/>
            <person name="Fronick C."/>
            <person name="Harrison M."/>
            <person name="Strong C."/>
            <person name="Farmer C."/>
            <person name="Delahaunty K."/>
            <person name="Markovic C."/>
            <person name="Hall O."/>
            <person name="Minx P."/>
            <person name="Tomlinson C."/>
            <person name="Mitreva M."/>
            <person name="Hou S."/>
            <person name="Chen J."/>
            <person name="Wollam A."/>
            <person name="Pepin K.H."/>
            <person name="Johnson M."/>
            <person name="Bhonagiri V."/>
            <person name="Zhang X."/>
            <person name="Suruliraj S."/>
            <person name="Warren W."/>
            <person name="Chinwalla A."/>
            <person name="Mardis E.R."/>
            <person name="Wilson R.K."/>
        </authorList>
    </citation>
    <scope>NUCLEOTIDE SEQUENCE [LARGE SCALE GENOMIC DNA]</scope>
    <source>
        <strain evidence="5 6">YIT 11859</strain>
    </source>
</reference>
<dbReference type="PANTHER" id="PTHR46743">
    <property type="entry name" value="TEICHOIC ACIDS EXPORT ATP-BINDING PROTEIN TAGH"/>
    <property type="match status" value="1"/>
</dbReference>
<dbReference type="eggNOG" id="COG1134">
    <property type="taxonomic scope" value="Bacteria"/>
</dbReference>
<proteinExistence type="predicted"/>
<keyword evidence="2" id="KW-0547">Nucleotide-binding</keyword>
<keyword evidence="1" id="KW-0472">Membrane</keyword>
<dbReference type="GO" id="GO:0005524">
    <property type="term" value="F:ATP binding"/>
    <property type="evidence" value="ECO:0007669"/>
    <property type="project" value="UniProtKB-KW"/>
</dbReference>
<dbReference type="PROSITE" id="PS50893">
    <property type="entry name" value="ABC_TRANSPORTER_2"/>
    <property type="match status" value="1"/>
</dbReference>
<gene>
    <name evidence="5" type="ORF">HMPREF9439_00476</name>
</gene>
<dbReference type="Gene3D" id="3.40.50.300">
    <property type="entry name" value="P-loop containing nucleotide triphosphate hydrolases"/>
    <property type="match status" value="1"/>
</dbReference>
<feature type="domain" description="ABC transporter" evidence="4">
    <location>
        <begin position="34"/>
        <end position="245"/>
    </location>
</feature>
<dbReference type="GO" id="GO:0140359">
    <property type="term" value="F:ABC-type transporter activity"/>
    <property type="evidence" value="ECO:0007669"/>
    <property type="project" value="InterPro"/>
</dbReference>
<dbReference type="EMBL" id="AFBP01000011">
    <property type="protein sequence ID" value="EGG56993.1"/>
    <property type="molecule type" value="Genomic_DNA"/>
</dbReference>
<dbReference type="InterPro" id="IPR027417">
    <property type="entry name" value="P-loop_NTPase"/>
</dbReference>
<keyword evidence="6" id="KW-1185">Reference proteome</keyword>
<keyword evidence="3 5" id="KW-0067">ATP-binding</keyword>
<dbReference type="Pfam" id="PF00005">
    <property type="entry name" value="ABC_tran"/>
    <property type="match status" value="1"/>
</dbReference>
<evidence type="ECO:0000256" key="3">
    <source>
        <dbReference type="ARBA" id="ARBA00022840"/>
    </source>
</evidence>
<dbReference type="RefSeq" id="WP_008863534.1">
    <property type="nucleotide sequence ID" value="NZ_GL883684.1"/>
</dbReference>
<dbReference type="InterPro" id="IPR003439">
    <property type="entry name" value="ABC_transporter-like_ATP-bd"/>
</dbReference>
<comment type="caution">
    <text evidence="5">The sequence shown here is derived from an EMBL/GenBank/DDBJ whole genome shotgun (WGS) entry which is preliminary data.</text>
</comment>